<dbReference type="GO" id="GO:0030572">
    <property type="term" value="F:phosphatidyltransferase activity"/>
    <property type="evidence" value="ECO:0007669"/>
    <property type="project" value="UniProtKB-ARBA"/>
</dbReference>
<comment type="caution">
    <text evidence="2">The sequence shown here is derived from an EMBL/GenBank/DDBJ whole genome shotgun (WGS) entry which is preliminary data.</text>
</comment>
<dbReference type="GO" id="GO:0032049">
    <property type="term" value="P:cardiolipin biosynthetic process"/>
    <property type="evidence" value="ECO:0007669"/>
    <property type="project" value="UniProtKB-ARBA"/>
</dbReference>
<dbReference type="EMBL" id="JACBZO010000001">
    <property type="protein sequence ID" value="NYI42350.1"/>
    <property type="molecule type" value="Genomic_DNA"/>
</dbReference>
<keyword evidence="2" id="KW-0808">Transferase</keyword>
<dbReference type="Gene3D" id="3.30.870.10">
    <property type="entry name" value="Endonuclease Chain A"/>
    <property type="match status" value="1"/>
</dbReference>
<dbReference type="RefSeq" id="WP_083971129.1">
    <property type="nucleotide sequence ID" value="NZ_BBRC01000002.1"/>
</dbReference>
<dbReference type="PANTHER" id="PTHR21248:SF22">
    <property type="entry name" value="PHOSPHOLIPASE D"/>
    <property type="match status" value="1"/>
</dbReference>
<dbReference type="SUPFAM" id="SSF56024">
    <property type="entry name" value="Phospholipase D/nuclease"/>
    <property type="match status" value="1"/>
</dbReference>
<dbReference type="InterPro" id="IPR001736">
    <property type="entry name" value="PLipase_D/transphosphatidylase"/>
</dbReference>
<organism evidence="2 3">
    <name type="scientific">Demequina lutea</name>
    <dbReference type="NCBI Taxonomy" id="431489"/>
    <lineage>
        <taxon>Bacteria</taxon>
        <taxon>Bacillati</taxon>
        <taxon>Actinomycetota</taxon>
        <taxon>Actinomycetes</taxon>
        <taxon>Micrococcales</taxon>
        <taxon>Demequinaceae</taxon>
        <taxon>Demequina</taxon>
    </lineage>
</organism>
<keyword evidence="3" id="KW-1185">Reference proteome</keyword>
<dbReference type="Proteomes" id="UP000547973">
    <property type="component" value="Unassembled WGS sequence"/>
</dbReference>
<evidence type="ECO:0000313" key="2">
    <source>
        <dbReference type="EMBL" id="NYI42350.1"/>
    </source>
</evidence>
<proteinExistence type="predicted"/>
<reference evidence="2 3" key="1">
    <citation type="submission" date="2020-07" db="EMBL/GenBank/DDBJ databases">
        <title>Sequencing the genomes of 1000 actinobacteria strains.</title>
        <authorList>
            <person name="Klenk H.-P."/>
        </authorList>
    </citation>
    <scope>NUCLEOTIDE SEQUENCE [LARGE SCALE GENOMIC DNA]</scope>
    <source>
        <strain evidence="2 3">DSM 19970</strain>
    </source>
</reference>
<dbReference type="EC" id="2.7.8.-" evidence="2"/>
<dbReference type="PROSITE" id="PS50035">
    <property type="entry name" value="PLD"/>
    <property type="match status" value="1"/>
</dbReference>
<dbReference type="InterPro" id="IPR025202">
    <property type="entry name" value="PLD-like_dom"/>
</dbReference>
<gene>
    <name evidence="2" type="ORF">BKA03_002469</name>
</gene>
<accession>A0A7Y9ZCI5</accession>
<sequence>METVHLTKLPKPGPGPARIGDDRLLERADLLLPQEYIADATRAIHDASRRVRVIALTIADEAETEALLDALVAAARRGVDVHVAADTFTYVDAAGRFVPKSYLTKRRRASMAMATKLTDAGVTFDWLGQEGGLPWRGRTHTKFCVVDDTIYSFGGVNMDDRGATSGDYMLRITDHRLAEDLVRVYERTRHANSFFSGFHSSSLRYGEDLVLVDGGIPGDSIIYRQALKYARQSERIVLVSQYCPTGELGKVIAAKNHEMWFNPPRNASHFNRALIAASMAVTRHHTLYRKRQYLHAKVIVFYLKSGERLAITGSHNFVRGGVTLGTREIALQTKNPLVIDQIEAFIESHVRH</sequence>
<dbReference type="Pfam" id="PF13091">
    <property type="entry name" value="PLDc_2"/>
    <property type="match status" value="1"/>
</dbReference>
<name>A0A7Y9ZCI5_9MICO</name>
<dbReference type="AlphaFoldDB" id="A0A7Y9ZCI5"/>
<evidence type="ECO:0000259" key="1">
    <source>
        <dbReference type="PROSITE" id="PS50035"/>
    </source>
</evidence>
<dbReference type="PANTHER" id="PTHR21248">
    <property type="entry name" value="CARDIOLIPIN SYNTHASE"/>
    <property type="match status" value="1"/>
</dbReference>
<evidence type="ECO:0000313" key="3">
    <source>
        <dbReference type="Proteomes" id="UP000547973"/>
    </source>
</evidence>
<feature type="domain" description="PLD phosphodiesterase" evidence="1">
    <location>
        <begin position="135"/>
        <end position="162"/>
    </location>
</feature>
<protein>
    <submittedName>
        <fullName evidence="2">Cardiolipin synthase</fullName>
        <ecNumber evidence="2">2.7.8.-</ecNumber>
    </submittedName>
</protein>
<dbReference type="OrthoDB" id="9814092at2"/>